<dbReference type="Pfam" id="PF02518">
    <property type="entry name" value="HATPase_c"/>
    <property type="match status" value="1"/>
</dbReference>
<feature type="domain" description="HAMP" evidence="13">
    <location>
        <begin position="209"/>
        <end position="261"/>
    </location>
</feature>
<dbReference type="InterPro" id="IPR003661">
    <property type="entry name" value="HisK_dim/P_dom"/>
</dbReference>
<dbReference type="Gene3D" id="6.10.340.10">
    <property type="match status" value="1"/>
</dbReference>
<evidence type="ECO:0000256" key="2">
    <source>
        <dbReference type="ARBA" id="ARBA00004236"/>
    </source>
</evidence>
<dbReference type="Gene3D" id="1.10.287.130">
    <property type="match status" value="1"/>
</dbReference>
<dbReference type="InterPro" id="IPR003594">
    <property type="entry name" value="HATPase_dom"/>
</dbReference>
<dbReference type="SUPFAM" id="SSF55874">
    <property type="entry name" value="ATPase domain of HSP90 chaperone/DNA topoisomerase II/histidine kinase"/>
    <property type="match status" value="1"/>
</dbReference>
<dbReference type="CDD" id="cd00075">
    <property type="entry name" value="HATPase"/>
    <property type="match status" value="1"/>
</dbReference>
<reference evidence="14 15" key="1">
    <citation type="submission" date="2019-05" db="EMBL/GenBank/DDBJ databases">
        <title>Georgenia *** sp. nov., and Georgenia *** sp. nov., isolated from the intestinal contents of plateau pika (Ochotona curzoniae) in the Qinghai-Tibet plateau of China.</title>
        <authorList>
            <person name="Tian Z."/>
        </authorList>
    </citation>
    <scope>NUCLEOTIDE SEQUENCE [LARGE SCALE GENOMIC DNA]</scope>
    <source>
        <strain evidence="14 15">Z443</strain>
    </source>
</reference>
<dbReference type="PROSITE" id="PS50885">
    <property type="entry name" value="HAMP"/>
    <property type="match status" value="1"/>
</dbReference>
<evidence type="ECO:0000259" key="12">
    <source>
        <dbReference type="PROSITE" id="PS50109"/>
    </source>
</evidence>
<feature type="domain" description="Histidine kinase" evidence="12">
    <location>
        <begin position="269"/>
        <end position="477"/>
    </location>
</feature>
<keyword evidence="4" id="KW-0597">Phosphoprotein</keyword>
<dbReference type="InterPro" id="IPR036890">
    <property type="entry name" value="HATPase_C_sf"/>
</dbReference>
<keyword evidence="5" id="KW-0808">Transferase</keyword>
<dbReference type="CDD" id="cd00082">
    <property type="entry name" value="HisKA"/>
    <property type="match status" value="1"/>
</dbReference>
<keyword evidence="6 11" id="KW-0812">Transmembrane</keyword>
<dbReference type="Pfam" id="PF00512">
    <property type="entry name" value="HisKA"/>
    <property type="match status" value="1"/>
</dbReference>
<evidence type="ECO:0000259" key="13">
    <source>
        <dbReference type="PROSITE" id="PS50885"/>
    </source>
</evidence>
<keyword evidence="7 14" id="KW-0418">Kinase</keyword>
<evidence type="ECO:0000256" key="1">
    <source>
        <dbReference type="ARBA" id="ARBA00000085"/>
    </source>
</evidence>
<dbReference type="PRINTS" id="PR00344">
    <property type="entry name" value="BCTRLSENSOR"/>
</dbReference>
<evidence type="ECO:0000256" key="3">
    <source>
        <dbReference type="ARBA" id="ARBA00012438"/>
    </source>
</evidence>
<dbReference type="InterPro" id="IPR036097">
    <property type="entry name" value="HisK_dim/P_sf"/>
</dbReference>
<dbReference type="Proteomes" id="UP000314616">
    <property type="component" value="Chromosome"/>
</dbReference>
<evidence type="ECO:0000256" key="5">
    <source>
        <dbReference type="ARBA" id="ARBA00022679"/>
    </source>
</evidence>
<dbReference type="PANTHER" id="PTHR45436">
    <property type="entry name" value="SENSOR HISTIDINE KINASE YKOH"/>
    <property type="match status" value="1"/>
</dbReference>
<dbReference type="RefSeq" id="WP_139930172.1">
    <property type="nucleotide sequence ID" value="NZ_CP040915.1"/>
</dbReference>
<protein>
    <recommendedName>
        <fullName evidence="3">histidine kinase</fullName>
        <ecNumber evidence="3">2.7.13.3</ecNumber>
    </recommendedName>
</protein>
<evidence type="ECO:0000256" key="8">
    <source>
        <dbReference type="ARBA" id="ARBA00022989"/>
    </source>
</evidence>
<name>A0A5B8C925_9MICO</name>
<dbReference type="Gene3D" id="3.30.565.10">
    <property type="entry name" value="Histidine kinase-like ATPase, C-terminal domain"/>
    <property type="match status" value="1"/>
</dbReference>
<feature type="transmembrane region" description="Helical" evidence="11">
    <location>
        <begin position="189"/>
        <end position="208"/>
    </location>
</feature>
<dbReference type="SMART" id="SM00387">
    <property type="entry name" value="HATPase_c"/>
    <property type="match status" value="1"/>
</dbReference>
<comment type="subcellular location">
    <subcellularLocation>
        <location evidence="2">Cell membrane</location>
    </subcellularLocation>
</comment>
<evidence type="ECO:0000256" key="9">
    <source>
        <dbReference type="ARBA" id="ARBA00023012"/>
    </source>
</evidence>
<sequence length="492" mass="52634">MTTTIERLRGSGGAGGLTVRSRILATVLALTLLTLVVAGGTAWVLQRDRVDAGIDASLQRTVEEFTAFATSATDPQTGQPYASAQDLIYAGMQREVPGPHEGMAGFVEGRLELELPTGLKINEDPELTSHLEEMIATGPGRIASVTTASSEYRYAIVKVTLTDVGQGALVVAYNRSAEMDEVDDTFRTYALVAAIALVVLAAVGWVLAGRLLSPLRHLRETAESITDTDLSRRIEVRGNDDLSELTRTVNAMLGRLEDAFTSQRELLDDAGHELRTPITIVRGHLELMDPDDPADAAATKELALSELDRMHRLADDLVLLAKSERPDFVQPAKTSIGELTDNVLDQARALGERRWLIDARLEGEVLVDTQRITQALLQLAANAVKFSEPGSVIALGSTLRGGRLLLWVRDEGIGIAPDEQARVFERFGRASQSVGRDGAGLGLAIVAAIAAAHGGRVDVDSKVGAGSVFVLDLPARGAVVEQVTEEIEPVTG</sequence>
<gene>
    <name evidence="14" type="ORF">FE374_16015</name>
</gene>
<evidence type="ECO:0000256" key="11">
    <source>
        <dbReference type="SAM" id="Phobius"/>
    </source>
</evidence>
<keyword evidence="10 11" id="KW-0472">Membrane</keyword>
<dbReference type="PROSITE" id="PS50109">
    <property type="entry name" value="HIS_KIN"/>
    <property type="match status" value="1"/>
</dbReference>
<dbReference type="InterPro" id="IPR005467">
    <property type="entry name" value="His_kinase_dom"/>
</dbReference>
<evidence type="ECO:0000256" key="4">
    <source>
        <dbReference type="ARBA" id="ARBA00022553"/>
    </source>
</evidence>
<organism evidence="14 15">
    <name type="scientific">Georgenia yuyongxinii</name>
    <dbReference type="NCBI Taxonomy" id="2589797"/>
    <lineage>
        <taxon>Bacteria</taxon>
        <taxon>Bacillati</taxon>
        <taxon>Actinomycetota</taxon>
        <taxon>Actinomycetes</taxon>
        <taxon>Micrococcales</taxon>
        <taxon>Bogoriellaceae</taxon>
        <taxon>Georgenia</taxon>
    </lineage>
</organism>
<evidence type="ECO:0000256" key="7">
    <source>
        <dbReference type="ARBA" id="ARBA00022777"/>
    </source>
</evidence>
<evidence type="ECO:0000256" key="10">
    <source>
        <dbReference type="ARBA" id="ARBA00023136"/>
    </source>
</evidence>
<keyword evidence="9" id="KW-0902">Two-component regulatory system</keyword>
<dbReference type="KEGG" id="gyu:FE374_16015"/>
<dbReference type="SUPFAM" id="SSF158472">
    <property type="entry name" value="HAMP domain-like"/>
    <property type="match status" value="1"/>
</dbReference>
<feature type="transmembrane region" description="Helical" evidence="11">
    <location>
        <begin position="23"/>
        <end position="45"/>
    </location>
</feature>
<keyword evidence="8 11" id="KW-1133">Transmembrane helix</keyword>
<dbReference type="EMBL" id="CP040915">
    <property type="protein sequence ID" value="QDC25925.1"/>
    <property type="molecule type" value="Genomic_DNA"/>
</dbReference>
<dbReference type="Pfam" id="PF00672">
    <property type="entry name" value="HAMP"/>
    <property type="match status" value="1"/>
</dbReference>
<dbReference type="SMART" id="SM00304">
    <property type="entry name" value="HAMP"/>
    <property type="match status" value="1"/>
</dbReference>
<dbReference type="InterPro" id="IPR050428">
    <property type="entry name" value="TCS_sensor_his_kinase"/>
</dbReference>
<dbReference type="InterPro" id="IPR003660">
    <property type="entry name" value="HAMP_dom"/>
</dbReference>
<evidence type="ECO:0000313" key="15">
    <source>
        <dbReference type="Proteomes" id="UP000314616"/>
    </source>
</evidence>
<accession>A0A5B8C925</accession>
<dbReference type="CDD" id="cd06225">
    <property type="entry name" value="HAMP"/>
    <property type="match status" value="1"/>
</dbReference>
<dbReference type="OrthoDB" id="9786919at2"/>
<dbReference type="AlphaFoldDB" id="A0A5B8C925"/>
<dbReference type="PANTHER" id="PTHR45436:SF5">
    <property type="entry name" value="SENSOR HISTIDINE KINASE TRCS"/>
    <property type="match status" value="1"/>
</dbReference>
<proteinExistence type="predicted"/>
<evidence type="ECO:0000313" key="14">
    <source>
        <dbReference type="EMBL" id="QDC25925.1"/>
    </source>
</evidence>
<dbReference type="SUPFAM" id="SSF47384">
    <property type="entry name" value="Homodimeric domain of signal transducing histidine kinase"/>
    <property type="match status" value="1"/>
</dbReference>
<comment type="catalytic activity">
    <reaction evidence="1">
        <text>ATP + protein L-histidine = ADP + protein N-phospho-L-histidine.</text>
        <dbReference type="EC" id="2.7.13.3"/>
    </reaction>
</comment>
<dbReference type="GO" id="GO:0005886">
    <property type="term" value="C:plasma membrane"/>
    <property type="evidence" value="ECO:0007669"/>
    <property type="project" value="UniProtKB-SubCell"/>
</dbReference>
<dbReference type="InterPro" id="IPR004358">
    <property type="entry name" value="Sig_transdc_His_kin-like_C"/>
</dbReference>
<dbReference type="EC" id="2.7.13.3" evidence="3"/>
<evidence type="ECO:0000256" key="6">
    <source>
        <dbReference type="ARBA" id="ARBA00022692"/>
    </source>
</evidence>
<dbReference type="GO" id="GO:0000155">
    <property type="term" value="F:phosphorelay sensor kinase activity"/>
    <property type="evidence" value="ECO:0007669"/>
    <property type="project" value="InterPro"/>
</dbReference>
<dbReference type="SMART" id="SM00388">
    <property type="entry name" value="HisKA"/>
    <property type="match status" value="1"/>
</dbReference>